<feature type="transmembrane region" description="Helical" evidence="2">
    <location>
        <begin position="53"/>
        <end position="75"/>
    </location>
</feature>
<dbReference type="EMBL" id="JAJQKU010000002">
    <property type="protein sequence ID" value="MCD9096746.1"/>
    <property type="molecule type" value="Genomic_DNA"/>
</dbReference>
<feature type="transmembrane region" description="Helical" evidence="2">
    <location>
        <begin position="12"/>
        <end position="33"/>
    </location>
</feature>
<organism evidence="3 4">
    <name type="scientific">Luteimonas fraxinea</name>
    <dbReference type="NCBI Taxonomy" id="2901869"/>
    <lineage>
        <taxon>Bacteria</taxon>
        <taxon>Pseudomonadati</taxon>
        <taxon>Pseudomonadota</taxon>
        <taxon>Gammaproteobacteria</taxon>
        <taxon>Lysobacterales</taxon>
        <taxon>Lysobacteraceae</taxon>
        <taxon>Luteimonas</taxon>
    </lineage>
</organism>
<feature type="region of interest" description="Disordered" evidence="1">
    <location>
        <begin position="158"/>
        <end position="197"/>
    </location>
</feature>
<keyword evidence="2" id="KW-0472">Membrane</keyword>
<comment type="caution">
    <text evidence="3">The sequence shown here is derived from an EMBL/GenBank/DDBJ whole genome shotgun (WGS) entry which is preliminary data.</text>
</comment>
<proteinExistence type="predicted"/>
<protein>
    <recommendedName>
        <fullName evidence="5">N-linked glycosylation glycosyltransferase PglG</fullName>
    </recommendedName>
</protein>
<gene>
    <name evidence="3" type="ORF">LTT95_07300</name>
</gene>
<name>A0ABS8UDC5_9GAMM</name>
<feature type="transmembrane region" description="Helical" evidence="2">
    <location>
        <begin position="127"/>
        <end position="146"/>
    </location>
</feature>
<accession>A0ABS8UDC5</accession>
<evidence type="ECO:0000256" key="1">
    <source>
        <dbReference type="SAM" id="MobiDB-lite"/>
    </source>
</evidence>
<dbReference type="Proteomes" id="UP001430360">
    <property type="component" value="Unassembled WGS sequence"/>
</dbReference>
<reference evidence="3" key="1">
    <citation type="submission" date="2021-12" db="EMBL/GenBank/DDBJ databases">
        <authorList>
            <person name="Ulrich A."/>
        </authorList>
    </citation>
    <scope>NUCLEOTIDE SEQUENCE</scope>
    <source>
        <strain evidence="3">A1P009</strain>
    </source>
</reference>
<sequence>MTRLIERLFAAGYLAVIALFLFAGAALIGLAAIEMWQALVPSESLDLRGRFDSVLDAIGIVTIALVAFELAQTVFEEEVRREVKISGPTRVRRFLSRFMVVLVVALSIETLVAVFRLLHEAPEQLPYAAAIGATAALLLVGWGVFLRLNRSVEELEPEAMAAAKDEDGDVEADANDTPTPKKPAARRKTPTKVPAAG</sequence>
<keyword evidence="2" id="KW-1133">Transmembrane helix</keyword>
<evidence type="ECO:0000256" key="2">
    <source>
        <dbReference type="SAM" id="Phobius"/>
    </source>
</evidence>
<reference evidence="3" key="2">
    <citation type="journal article" date="2022" name="Syst. Appl. Microbiol.">
        <title>Physiological and genomic characterisation of Luteimonas fraxinea sp. nov., a bacterial species associated with trees tolerant to ash dieback.</title>
        <authorList>
            <person name="Ulrich K."/>
            <person name="Becker R."/>
            <person name="Behrendt U."/>
            <person name="Kube M."/>
            <person name="Schneck V."/>
            <person name="Ulrich A."/>
        </authorList>
    </citation>
    <scope>NUCLEOTIDE SEQUENCE</scope>
    <source>
        <strain evidence="3">A1P009</strain>
    </source>
</reference>
<dbReference type="RefSeq" id="WP_232135649.1">
    <property type="nucleotide sequence ID" value="NZ_CP089507.1"/>
</dbReference>
<evidence type="ECO:0000313" key="3">
    <source>
        <dbReference type="EMBL" id="MCD9096746.1"/>
    </source>
</evidence>
<keyword evidence="4" id="KW-1185">Reference proteome</keyword>
<feature type="transmembrane region" description="Helical" evidence="2">
    <location>
        <begin position="95"/>
        <end position="115"/>
    </location>
</feature>
<evidence type="ECO:0008006" key="5">
    <source>
        <dbReference type="Google" id="ProtNLM"/>
    </source>
</evidence>
<keyword evidence="2" id="KW-0812">Transmembrane</keyword>
<evidence type="ECO:0000313" key="4">
    <source>
        <dbReference type="Proteomes" id="UP001430360"/>
    </source>
</evidence>